<dbReference type="Proteomes" id="UP001195724">
    <property type="component" value="Unassembled WGS sequence"/>
</dbReference>
<accession>A0ABS2SH20</accession>
<dbReference type="GO" id="GO:0047826">
    <property type="term" value="F:D-lysine 5,6-aminomutase activity"/>
    <property type="evidence" value="ECO:0007669"/>
    <property type="project" value="UniProtKB-EC"/>
</dbReference>
<comment type="caution">
    <text evidence="3">The sequence shown here is derived from an EMBL/GenBank/DDBJ whole genome shotgun (WGS) entry which is preliminary data.</text>
</comment>
<dbReference type="InterPro" id="IPR006158">
    <property type="entry name" value="Cobalamin-bd"/>
</dbReference>
<evidence type="ECO:0000313" key="4">
    <source>
        <dbReference type="Proteomes" id="UP001195724"/>
    </source>
</evidence>
<feature type="compositionally biased region" description="Low complexity" evidence="1">
    <location>
        <begin position="292"/>
        <end position="302"/>
    </location>
</feature>
<dbReference type="EMBL" id="JAFBCL010000001">
    <property type="protein sequence ID" value="MBM7815250.1"/>
    <property type="molecule type" value="Genomic_DNA"/>
</dbReference>
<dbReference type="SUPFAM" id="SSF52242">
    <property type="entry name" value="Cobalamin (vitamin B12)-binding domain"/>
    <property type="match status" value="1"/>
</dbReference>
<feature type="region of interest" description="Disordered" evidence="1">
    <location>
        <begin position="239"/>
        <end position="309"/>
    </location>
</feature>
<dbReference type="InterPro" id="IPR028991">
    <property type="entry name" value="KamE_N"/>
</dbReference>
<name>A0ABS2SH20_9PSEU</name>
<dbReference type="Gene3D" id="3.30.30.60">
    <property type="entry name" value="D-lysine 5,6-aminomutase beta subunit KamE, N-terminal domain"/>
    <property type="match status" value="1"/>
</dbReference>
<dbReference type="InterPro" id="IPR036724">
    <property type="entry name" value="Cobalamin-bd_sf"/>
</dbReference>
<feature type="domain" description="B12-binding" evidence="2">
    <location>
        <begin position="103"/>
        <end position="246"/>
    </location>
</feature>
<feature type="compositionally biased region" description="Basic and acidic residues" evidence="1">
    <location>
        <begin position="277"/>
        <end position="291"/>
    </location>
</feature>
<evidence type="ECO:0000313" key="3">
    <source>
        <dbReference type="EMBL" id="MBM7815250.1"/>
    </source>
</evidence>
<dbReference type="EC" id="5.4.3.3" evidence="3"/>
<reference evidence="3 4" key="1">
    <citation type="submission" date="2021-01" db="EMBL/GenBank/DDBJ databases">
        <title>Sequencing the genomes of 1000 actinobacteria strains.</title>
        <authorList>
            <person name="Klenk H.-P."/>
        </authorList>
    </citation>
    <scope>NUCLEOTIDE SEQUENCE [LARGE SCALE GENOMIC DNA]</scope>
    <source>
        <strain evidence="3 4">DSM 44581</strain>
    </source>
</reference>
<evidence type="ECO:0000259" key="2">
    <source>
        <dbReference type="PROSITE" id="PS51332"/>
    </source>
</evidence>
<evidence type="ECO:0000256" key="1">
    <source>
        <dbReference type="SAM" id="MobiDB-lite"/>
    </source>
</evidence>
<dbReference type="RefSeq" id="WP_307819998.1">
    <property type="nucleotide sequence ID" value="NZ_JAFBCL010000001.1"/>
</dbReference>
<keyword evidence="4" id="KW-1185">Reference proteome</keyword>
<feature type="compositionally biased region" description="Basic and acidic residues" evidence="1">
    <location>
        <begin position="241"/>
        <end position="250"/>
    </location>
</feature>
<protein>
    <submittedName>
        <fullName evidence="3">Beta-lysine 5,6-aminomutase beta subunit</fullName>
        <ecNumber evidence="3">5.4.3.3</ecNumber>
    </submittedName>
</protein>
<feature type="compositionally biased region" description="Low complexity" evidence="1">
    <location>
        <begin position="251"/>
        <end position="276"/>
    </location>
</feature>
<dbReference type="Pfam" id="PF02310">
    <property type="entry name" value="B12-binding"/>
    <property type="match status" value="1"/>
</dbReference>
<dbReference type="Pfam" id="PF16554">
    <property type="entry name" value="OAM_dimer"/>
    <property type="match status" value="1"/>
</dbReference>
<organism evidence="3 4">
    <name type="scientific">Saccharothrix algeriensis</name>
    <dbReference type="NCBI Taxonomy" id="173560"/>
    <lineage>
        <taxon>Bacteria</taxon>
        <taxon>Bacillati</taxon>
        <taxon>Actinomycetota</taxon>
        <taxon>Actinomycetes</taxon>
        <taxon>Pseudonocardiales</taxon>
        <taxon>Pseudonocardiaceae</taxon>
        <taxon>Saccharothrix</taxon>
    </lineage>
</organism>
<keyword evidence="3" id="KW-0413">Isomerase</keyword>
<sequence>MKRHVRPYGDTTGDGMVQTSFTLPVPFGPQADGAAQQLANKMGIDPAMVVHSHPIGADFTFFVVYGSVRHVVDLAEVRVVEREYPLLSPPEVNAAVRKLLRRKLVVVGGCIGTDAHTVGIDAILNVKGFAGEKGLEYYRELKVVNLGAQVSVPELVRRARAEKADAVLVSQVVTQRDAHLLNTQEMSAAFREAMGRRRPLLIAGGPRFDPLMAGELGVDRVFGRGTTPGEVASYLVHAVRSRTDTPEPRATRAAPTRSKTARTSTARAATPRTSTARAEDTGGGDRADRGADGATTRAATTRTGKEGAA</sequence>
<dbReference type="SUPFAM" id="SSF117778">
    <property type="entry name" value="D-lysine 5,6-aminomutase beta subunit KamE, N-terminal domain"/>
    <property type="match status" value="1"/>
</dbReference>
<dbReference type="PROSITE" id="PS51332">
    <property type="entry name" value="B12_BINDING"/>
    <property type="match status" value="1"/>
</dbReference>
<proteinExistence type="predicted"/>
<gene>
    <name evidence="3" type="ORF">JOE68_006115</name>
</gene>
<dbReference type="Gene3D" id="3.40.50.280">
    <property type="entry name" value="Cobalamin-binding domain"/>
    <property type="match status" value="1"/>
</dbReference>
<dbReference type="InterPro" id="IPR036843">
    <property type="entry name" value="KamE_N_sf"/>
</dbReference>